<proteinExistence type="predicted"/>
<evidence type="ECO:0000313" key="2">
    <source>
        <dbReference type="EMBL" id="EYD72158.1"/>
    </source>
</evidence>
<dbReference type="InterPro" id="IPR030995">
    <property type="entry name" value="SoxZ"/>
</dbReference>
<keyword evidence="3" id="KW-1185">Reference proteome</keyword>
<dbReference type="InterPro" id="IPR013783">
    <property type="entry name" value="Ig-like_fold"/>
</dbReference>
<dbReference type="OrthoDB" id="9795530at2"/>
<dbReference type="Pfam" id="PF08770">
    <property type="entry name" value="SoxZ"/>
    <property type="match status" value="1"/>
</dbReference>
<dbReference type="HOGENOM" id="CLU_172621_0_1_5"/>
<evidence type="ECO:0000313" key="3">
    <source>
        <dbReference type="Proteomes" id="UP000025047"/>
    </source>
</evidence>
<dbReference type="eggNOG" id="COG2033">
    <property type="taxonomic scope" value="Bacteria"/>
</dbReference>
<comment type="caution">
    <text evidence="2">The sequence shown here is derived from an EMBL/GenBank/DDBJ whole genome shotgun (WGS) entry which is preliminary data.</text>
</comment>
<accession>A0A017HDE5</accession>
<dbReference type="AlphaFoldDB" id="A0A017HDE5"/>
<dbReference type="Gene3D" id="2.60.40.10">
    <property type="entry name" value="Immunoglobulins"/>
    <property type="match status" value="1"/>
</dbReference>
<dbReference type="SUPFAM" id="SSF81296">
    <property type="entry name" value="E set domains"/>
    <property type="match status" value="1"/>
</dbReference>
<dbReference type="InterPro" id="IPR014756">
    <property type="entry name" value="Ig_E-set"/>
</dbReference>
<dbReference type="EMBL" id="APGJ01000004">
    <property type="protein sequence ID" value="EYD72158.1"/>
    <property type="molecule type" value="Genomic_DNA"/>
</dbReference>
<dbReference type="STRING" id="1122180.Lokhon_00948"/>
<gene>
    <name evidence="2" type="ORF">Lokhon_00948</name>
</gene>
<name>A0A017HDE5_9RHOB</name>
<dbReference type="RefSeq" id="WP_017928096.1">
    <property type="nucleotide sequence ID" value="NZ_KB822997.1"/>
</dbReference>
<dbReference type="InterPro" id="IPR014880">
    <property type="entry name" value="SoxZ_dom"/>
</dbReference>
<evidence type="ECO:0000259" key="1">
    <source>
        <dbReference type="Pfam" id="PF08770"/>
    </source>
</evidence>
<feature type="domain" description="Sulphur oxidation protein SoxZ" evidence="1">
    <location>
        <begin position="10"/>
        <end position="103"/>
    </location>
</feature>
<sequence>MAENVTPRVRVPKEAAAGEVITIKTLISHPMESGQRKDKDGNLIPRSIINRFTCTFNGKTVIDVAMEPAISTNPYFEFQAKVPESGTFTFTWIDDDGSTYEDTKEIAVA</sequence>
<dbReference type="PATRIC" id="fig|1122180.6.peg.942"/>
<dbReference type="NCBIfam" id="TIGR04490">
    <property type="entry name" value="SoxZ_true"/>
    <property type="match status" value="1"/>
</dbReference>
<organism evidence="2 3">
    <name type="scientific">Limimaricola hongkongensis DSM 17492</name>
    <dbReference type="NCBI Taxonomy" id="1122180"/>
    <lineage>
        <taxon>Bacteria</taxon>
        <taxon>Pseudomonadati</taxon>
        <taxon>Pseudomonadota</taxon>
        <taxon>Alphaproteobacteria</taxon>
        <taxon>Rhodobacterales</taxon>
        <taxon>Paracoccaceae</taxon>
        <taxon>Limimaricola</taxon>
    </lineage>
</organism>
<protein>
    <submittedName>
        <fullName evidence="2">Sulfur oxidation protein SoxZ</fullName>
    </submittedName>
</protein>
<dbReference type="Proteomes" id="UP000025047">
    <property type="component" value="Unassembled WGS sequence"/>
</dbReference>
<reference evidence="2 3" key="1">
    <citation type="submission" date="2013-03" db="EMBL/GenBank/DDBJ databases">
        <authorList>
            <person name="Fiebig A."/>
            <person name="Goeker M."/>
            <person name="Klenk H.-P.P."/>
        </authorList>
    </citation>
    <scope>NUCLEOTIDE SEQUENCE [LARGE SCALE GENOMIC DNA]</scope>
    <source>
        <strain evidence="2 3">DSM 17492</strain>
    </source>
</reference>